<dbReference type="InParanoid" id="I1HHW9"/>
<dbReference type="SUPFAM" id="SSF52058">
    <property type="entry name" value="L domain-like"/>
    <property type="match status" value="1"/>
</dbReference>
<keyword evidence="9" id="KW-0325">Glycoprotein</keyword>
<dbReference type="Pfam" id="PF00560">
    <property type="entry name" value="LRR_1"/>
    <property type="match status" value="2"/>
</dbReference>
<evidence type="ECO:0000256" key="6">
    <source>
        <dbReference type="ARBA" id="ARBA00022989"/>
    </source>
</evidence>
<sequence length="101" mass="10916">MGGRLPSRFGSMLPRNLSHLFLADNYQIKGSIPADMGDLKNLMLVEMNLSSNQLNGTTIPASICAFQNLRLLNLSNNALTGEIPPCIYRPSQDTQLAGPVG</sequence>
<dbReference type="HOGENOM" id="CLU_2295569_0_0_1"/>
<dbReference type="Gramene" id="KQK05532">
    <property type="protein sequence ID" value="KQK05532"/>
    <property type="gene ID" value="BRADI_2g20620v3"/>
</dbReference>
<dbReference type="AlphaFoldDB" id="I1HHW9"/>
<evidence type="ECO:0000313" key="10">
    <source>
        <dbReference type="EMBL" id="KQK05532.1"/>
    </source>
</evidence>
<dbReference type="PANTHER" id="PTHR48052">
    <property type="entry name" value="UNNAMED PRODUCT"/>
    <property type="match status" value="1"/>
</dbReference>
<dbReference type="InterPro" id="IPR001611">
    <property type="entry name" value="Leu-rich_rpt"/>
</dbReference>
<dbReference type="PANTHER" id="PTHR48052:SF69">
    <property type="entry name" value="LRR RECEPTOR-LIKE SERINE_THREONINE-PROTEIN KINASE FLS2"/>
    <property type="match status" value="1"/>
</dbReference>
<evidence type="ECO:0000256" key="5">
    <source>
        <dbReference type="ARBA" id="ARBA00022729"/>
    </source>
</evidence>
<dbReference type="EnsemblPlants" id="KQK05532">
    <property type="protein sequence ID" value="KQK05532"/>
    <property type="gene ID" value="BRADI_2g20620v3"/>
</dbReference>
<comment type="subcellular location">
    <subcellularLocation>
        <location evidence="1">Cell membrane</location>
        <topology evidence="1">Single-pass type I membrane protein</topology>
    </subcellularLocation>
</comment>
<evidence type="ECO:0000256" key="3">
    <source>
        <dbReference type="ARBA" id="ARBA00022475"/>
    </source>
</evidence>
<reference evidence="11" key="3">
    <citation type="submission" date="2018-08" db="UniProtKB">
        <authorList>
            <consortium name="EnsemblPlants"/>
        </authorList>
    </citation>
    <scope>IDENTIFICATION</scope>
    <source>
        <strain evidence="11">cv. Bd21</strain>
    </source>
</reference>
<protein>
    <recommendedName>
        <fullName evidence="13">Leucine-rich repeat-containing N-terminal plant-type domain-containing protein</fullName>
    </recommendedName>
</protein>
<proteinExistence type="inferred from homology"/>
<evidence type="ECO:0000256" key="9">
    <source>
        <dbReference type="ARBA" id="ARBA00023180"/>
    </source>
</evidence>
<keyword evidence="7" id="KW-0472">Membrane</keyword>
<dbReference type="Gene3D" id="3.80.10.10">
    <property type="entry name" value="Ribonuclease Inhibitor"/>
    <property type="match status" value="1"/>
</dbReference>
<dbReference type="PRINTS" id="PR00019">
    <property type="entry name" value="LEURICHRPT"/>
</dbReference>
<keyword evidence="5" id="KW-0732">Signal</keyword>
<reference evidence="10" key="2">
    <citation type="submission" date="2017-06" db="EMBL/GenBank/DDBJ databases">
        <title>WGS assembly of Brachypodium distachyon.</title>
        <authorList>
            <consortium name="The International Brachypodium Initiative"/>
            <person name="Lucas S."/>
            <person name="Harmon-Smith M."/>
            <person name="Lail K."/>
            <person name="Tice H."/>
            <person name="Grimwood J."/>
            <person name="Bruce D."/>
            <person name="Barry K."/>
            <person name="Shu S."/>
            <person name="Lindquist E."/>
            <person name="Wang M."/>
            <person name="Pitluck S."/>
            <person name="Vogel J.P."/>
            <person name="Garvin D.F."/>
            <person name="Mockler T.C."/>
            <person name="Schmutz J."/>
            <person name="Rokhsar D."/>
            <person name="Bevan M.W."/>
        </authorList>
    </citation>
    <scope>NUCLEOTIDE SEQUENCE</scope>
    <source>
        <strain evidence="10">Bd21</strain>
    </source>
</reference>
<dbReference type="OrthoDB" id="676979at2759"/>
<keyword evidence="8" id="KW-0675">Receptor</keyword>
<keyword evidence="6" id="KW-1133">Transmembrane helix</keyword>
<evidence type="ECO:0000256" key="4">
    <source>
        <dbReference type="ARBA" id="ARBA00022692"/>
    </source>
</evidence>
<dbReference type="Proteomes" id="UP000008810">
    <property type="component" value="Chromosome 2"/>
</dbReference>
<keyword evidence="4" id="KW-0812">Transmembrane</keyword>
<evidence type="ECO:0000256" key="7">
    <source>
        <dbReference type="ARBA" id="ARBA00023136"/>
    </source>
</evidence>
<name>I1HHW9_BRADI</name>
<reference evidence="10 11" key="1">
    <citation type="journal article" date="2010" name="Nature">
        <title>Genome sequencing and analysis of the model grass Brachypodium distachyon.</title>
        <authorList>
            <consortium name="International Brachypodium Initiative"/>
        </authorList>
    </citation>
    <scope>NUCLEOTIDE SEQUENCE [LARGE SCALE GENOMIC DNA]</scope>
    <source>
        <strain evidence="10 11">Bd21</strain>
    </source>
</reference>
<evidence type="ECO:0000313" key="11">
    <source>
        <dbReference type="EnsemblPlants" id="KQK05532"/>
    </source>
</evidence>
<comment type="similarity">
    <text evidence="2">Belongs to the RLP family.</text>
</comment>
<organism evidence="10">
    <name type="scientific">Brachypodium distachyon</name>
    <name type="common">Purple false brome</name>
    <name type="synonym">Trachynia distachya</name>
    <dbReference type="NCBI Taxonomy" id="15368"/>
    <lineage>
        <taxon>Eukaryota</taxon>
        <taxon>Viridiplantae</taxon>
        <taxon>Streptophyta</taxon>
        <taxon>Embryophyta</taxon>
        <taxon>Tracheophyta</taxon>
        <taxon>Spermatophyta</taxon>
        <taxon>Magnoliopsida</taxon>
        <taxon>Liliopsida</taxon>
        <taxon>Poales</taxon>
        <taxon>Poaceae</taxon>
        <taxon>BOP clade</taxon>
        <taxon>Pooideae</taxon>
        <taxon>Stipodae</taxon>
        <taxon>Brachypodieae</taxon>
        <taxon>Brachypodium</taxon>
    </lineage>
</organism>
<keyword evidence="12" id="KW-1185">Reference proteome</keyword>
<evidence type="ECO:0008006" key="13">
    <source>
        <dbReference type="Google" id="ProtNLM"/>
    </source>
</evidence>
<evidence type="ECO:0000256" key="1">
    <source>
        <dbReference type="ARBA" id="ARBA00004251"/>
    </source>
</evidence>
<evidence type="ECO:0000256" key="8">
    <source>
        <dbReference type="ARBA" id="ARBA00023170"/>
    </source>
</evidence>
<dbReference type="InterPro" id="IPR032675">
    <property type="entry name" value="LRR_dom_sf"/>
</dbReference>
<evidence type="ECO:0000313" key="12">
    <source>
        <dbReference type="Proteomes" id="UP000008810"/>
    </source>
</evidence>
<evidence type="ECO:0000256" key="2">
    <source>
        <dbReference type="ARBA" id="ARBA00009592"/>
    </source>
</evidence>
<dbReference type="GO" id="GO:0005886">
    <property type="term" value="C:plasma membrane"/>
    <property type="evidence" value="ECO:0007669"/>
    <property type="project" value="UniProtKB-SubCell"/>
</dbReference>
<gene>
    <name evidence="10" type="ORF">BRADI_2g20620v3</name>
</gene>
<dbReference type="EMBL" id="CM000881">
    <property type="protein sequence ID" value="KQK05532.1"/>
    <property type="molecule type" value="Genomic_DNA"/>
</dbReference>
<accession>I1HHW9</accession>
<keyword evidence="3" id="KW-1003">Cell membrane</keyword>